<feature type="region of interest" description="Disordered" evidence="1">
    <location>
        <begin position="1586"/>
        <end position="1618"/>
    </location>
</feature>
<evidence type="ECO:0000256" key="1">
    <source>
        <dbReference type="SAM" id="MobiDB-lite"/>
    </source>
</evidence>
<accession>A0ABR7N0D8</accession>
<keyword evidence="3" id="KW-1185">Reference proteome</keyword>
<comment type="caution">
    <text evidence="2">The sequence shown here is derived from an EMBL/GenBank/DDBJ whole genome shotgun (WGS) entry which is preliminary data.</text>
</comment>
<sequence length="1771" mass="198545">MKRSLRNLSKGKLAAALVLMCALVFGGYFGYHKFVVHAGSTENKAVVNTLEEYNAMCESGKVNCNQEAGDKDNPFLILEIVPYYGQAEIGYLITGCEPIDFTKNDPSLYGASVDRTRSVATTVFADEYRRDANGDGQVDETCWDDDEWTNEKSKQITVKGYYEKVGNGKPGDFVIDHYEADTTGMFYAKDENGKDQPAYRPVFRKVEDGTGDFLWVTLANGEGRTISESDFNRYARNENKYQASADGVIEYDPGDREYTTRTDTDYYYIKVGGGGEGGWSGSAFKGHVVNMNDFARTSLDLDDKSEAAILDLKLAVKTIEPQELMKHPEWIDYADLIYIHQGQSIGVYSDWWKNTDYNQYHKIKDESGESFYKDDSSAQSKVTDIKFTSDNDWGWNVAKKMFFKINQLDEYDGSSPEGYGFAPLLFSVTALDNLNGLSKDIYGSTWKDVTHNHLDYTDMEVGGVDYKTGATNSGLYKFMLMNFLMDQENFYDYFFQTKRDNGQPVITEDAAKNVSYCSPQNGTDAQEYWSVDAFLPITEKVNDTNISDEQIERYDISHYGGAYLNYPRPSLHGATFIYNSDTLLSQGFNNASIKRTDETQEAFDWFEKEYGKKLDELTPAQMVHYLLQYKRHGQDDDDVGTRDKNKMHVLEIEPCSEFTMSERFLTGKYLPASKFKGEIEVDHMTTAEFNGLKRDLNGYYDLIYIGDNIGKFNTKKKTVSGKEKTIVKRNSSLLEGYVYLHVGDKAGELHSSGNDITEIKKKELKAFAEGGNALILADTLATFQWNSSGDITKDYEENYLTAVDKSSQMHKLLTSVKSPNKGVTEFQYANVTSLSQLSSKFLSKNCLSYMNKGFSFPTRVKTGLTSKKYKEMTTAYKDYVGLYSKIVSTPVQYYSDAGVSDEDKNASGTTAPLQSLAGSTLDFSFMIGDQSDDNKYGLRLYIDLNGDGIISKDELVEDTYANDSGVVYTYRGEDTKDSSGKPYTNKAGEPIQVPAVQNYSYDFSNNSRLYLNKNKKSGAISWKFVLYNTSNKENYQSVTGVSRYERPNLAKAQSEIKVLQVVADAQMSTQANLENELSNSGSLFAKYATDKDIMKDFAITVTTISLTDFVAQVKAGTLGNATTGDEYNCYVISCGSELTGSSDADYVAADNYLTNKATKDGVTVVFTGEALTSDYKAENLKNVLNMCRFTAKDPYYGSIKDAASRPFDDKAYPGDKDKFEYSYAKVMEDGSGENKVYNNDLWKNLDYGDKAKKDTNANRNNKGRITTYPYTIDQSLKIASTAAQDYQLNMENSGLVVWYSLGAAGEGDDSEYGISPRDASNNYYLYTVQNVTYDLIDLENVSDDMEMKLFINTLSGTMASPNVVVDEGKSVNKDYKDLTINEVTSSYYDLKAGDTKKSSDGLDMTIYSGSLKPSGSKYKDYDANATAITPAPSAAATPVPSGGSTGGEDGEATPEPTKAPTPTPVPTKDPKIFLYNKEGKQWWQVMSENADDFKGWKDSDLLVIDYSYEPTNEGTNAITLVNKEYNKFKYLPGKTQTFSMTLGELKDFYGTTNDLSFLNVFSWDGNCKVYTVGIFENMQHFEDYKKSGGGTSGSGSDADYEPGEDIGEKESDDDLKPTYNTQPISFIPKNVTHRIWFTPYTNATDCLNVNSFKISLVMGSSADIGTKAESTISYIDKIYQETTDKDGNKELREYEASKDHTFTVKENNFLRDKVQYYFYAKDNFINNTADHTNAKTRWVRFDIANRRRSALTYLHLYYEGDLDTTYVFPLD</sequence>
<gene>
    <name evidence="2" type="ORF">H8704_05425</name>
</gene>
<evidence type="ECO:0000313" key="2">
    <source>
        <dbReference type="EMBL" id="MBC8562078.1"/>
    </source>
</evidence>
<feature type="compositionally biased region" description="Acidic residues" evidence="1">
    <location>
        <begin position="1598"/>
        <end position="1613"/>
    </location>
</feature>
<feature type="compositionally biased region" description="Pro residues" evidence="1">
    <location>
        <begin position="1457"/>
        <end position="1467"/>
    </location>
</feature>
<dbReference type="InterPro" id="IPR018247">
    <property type="entry name" value="EF_Hand_1_Ca_BS"/>
</dbReference>
<protein>
    <submittedName>
        <fullName evidence="2">DUF5057 domain-containing protein</fullName>
    </submittedName>
</protein>
<reference evidence="2 3" key="1">
    <citation type="submission" date="2020-08" db="EMBL/GenBank/DDBJ databases">
        <title>Genome public.</title>
        <authorList>
            <person name="Liu C."/>
            <person name="Sun Q."/>
        </authorList>
    </citation>
    <scope>NUCLEOTIDE SEQUENCE [LARGE SCALE GENOMIC DNA]</scope>
    <source>
        <strain evidence="2 3">NSJ-37</strain>
    </source>
</reference>
<dbReference type="Proteomes" id="UP000606193">
    <property type="component" value="Unassembled WGS sequence"/>
</dbReference>
<feature type="region of interest" description="Disordered" evidence="1">
    <location>
        <begin position="1432"/>
        <end position="1470"/>
    </location>
</feature>
<dbReference type="PROSITE" id="PS00018">
    <property type="entry name" value="EF_HAND_1"/>
    <property type="match status" value="1"/>
</dbReference>
<dbReference type="EMBL" id="JACRSX010000004">
    <property type="protein sequence ID" value="MBC8562078.1"/>
    <property type="molecule type" value="Genomic_DNA"/>
</dbReference>
<dbReference type="RefSeq" id="WP_249297612.1">
    <property type="nucleotide sequence ID" value="NZ_JACRSX010000004.1"/>
</dbReference>
<evidence type="ECO:0000313" key="3">
    <source>
        <dbReference type="Proteomes" id="UP000606193"/>
    </source>
</evidence>
<proteinExistence type="predicted"/>
<name>A0ABR7N0D8_9FIRM</name>
<organism evidence="2 3">
    <name type="scientific">Jutongia huaianensis</name>
    <dbReference type="NCBI Taxonomy" id="2763668"/>
    <lineage>
        <taxon>Bacteria</taxon>
        <taxon>Bacillati</taxon>
        <taxon>Bacillota</taxon>
        <taxon>Clostridia</taxon>
        <taxon>Lachnospirales</taxon>
        <taxon>Lachnospiraceae</taxon>
        <taxon>Jutongia</taxon>
    </lineage>
</organism>